<evidence type="ECO:0000313" key="2">
    <source>
        <dbReference type="EMBL" id="MBX69226.1"/>
    </source>
</evidence>
<dbReference type="EMBL" id="GGEC01088742">
    <property type="protein sequence ID" value="MBX69226.1"/>
    <property type="molecule type" value="Transcribed_RNA"/>
</dbReference>
<sequence length="30" mass="3349">MAVARNTPCEHSAEEAMAGEEKKELRTETE</sequence>
<reference evidence="2" key="1">
    <citation type="submission" date="2018-02" db="EMBL/GenBank/DDBJ databases">
        <title>Rhizophora mucronata_Transcriptome.</title>
        <authorList>
            <person name="Meera S.P."/>
            <person name="Sreeshan A."/>
            <person name="Augustine A."/>
        </authorList>
    </citation>
    <scope>NUCLEOTIDE SEQUENCE</scope>
    <source>
        <tissue evidence="2">Leaf</tissue>
    </source>
</reference>
<proteinExistence type="predicted"/>
<organism evidence="2">
    <name type="scientific">Rhizophora mucronata</name>
    <name type="common">Asiatic mangrove</name>
    <dbReference type="NCBI Taxonomy" id="61149"/>
    <lineage>
        <taxon>Eukaryota</taxon>
        <taxon>Viridiplantae</taxon>
        <taxon>Streptophyta</taxon>
        <taxon>Embryophyta</taxon>
        <taxon>Tracheophyta</taxon>
        <taxon>Spermatophyta</taxon>
        <taxon>Magnoliopsida</taxon>
        <taxon>eudicotyledons</taxon>
        <taxon>Gunneridae</taxon>
        <taxon>Pentapetalae</taxon>
        <taxon>rosids</taxon>
        <taxon>fabids</taxon>
        <taxon>Malpighiales</taxon>
        <taxon>Rhizophoraceae</taxon>
        <taxon>Rhizophora</taxon>
    </lineage>
</organism>
<accession>A0A2P2QQ98</accession>
<feature type="compositionally biased region" description="Basic and acidic residues" evidence="1">
    <location>
        <begin position="11"/>
        <end position="30"/>
    </location>
</feature>
<dbReference type="AlphaFoldDB" id="A0A2P2QQ98"/>
<feature type="region of interest" description="Disordered" evidence="1">
    <location>
        <begin position="1"/>
        <end position="30"/>
    </location>
</feature>
<evidence type="ECO:0000256" key="1">
    <source>
        <dbReference type="SAM" id="MobiDB-lite"/>
    </source>
</evidence>
<name>A0A2P2QQ98_RHIMU</name>
<protein>
    <submittedName>
        <fullName evidence="2">Uncharacterized protein</fullName>
    </submittedName>
</protein>